<dbReference type="PANTHER" id="PTHR12815:SF42">
    <property type="entry name" value="BACTERIAL SURFACE ANTIGEN (D15) DOMAIN-CONTAINING PROTEIN"/>
    <property type="match status" value="1"/>
</dbReference>
<sequence>MTEKEMIEYLGSQEKEYKQRIEKARPFMEGDITQLIIQFQDKLGNVVEGNTQILVVRIQIPRHLRPGHVLNMKVVHEAVRNIHSLGLFSNIEIMPIPDEKREGGVIAEVKLQEADQKSVEGSADRSIVPDPGGYPSLASSQPSGTISFEHQNIKDLNRSLIGSVATSKFLNPEDDLSFKLEYVHPYLDGVSNPRNCIFKKTSIFNSSKLSSVLTGEPGFEEVVAPILMDRAGVKATITEVLLPKGAINVNGPPTTLSGMGIDRVAFLQGNITQDNTKFVNGAIVGERKIIQVDQCLGIGSNSPLFNRHQLTLTKFIPLRQLEEGPSKPQPPGLVLHGHNARCVGDLPSYDAFSLGGPNSVRYTKGELGAARNIVGAELRVLVKNTQVYAFAEHENDLGSSKYMKGNPTATFRRKGHGSSYGVGMKLG</sequence>
<dbReference type="InterPro" id="IPR057354">
    <property type="entry name" value="POTRA1_3_Toc75"/>
</dbReference>
<feature type="domain" description="Toc75-like POTRA" evidence="5">
    <location>
        <begin position="32"/>
        <end position="113"/>
    </location>
</feature>
<dbReference type="Gene3D" id="3.10.20.310">
    <property type="entry name" value="membrane protein fhac"/>
    <property type="match status" value="1"/>
</dbReference>
<comment type="caution">
    <text evidence="6">The sequence shown here is derived from an EMBL/GenBank/DDBJ whole genome shotgun (WGS) entry which is preliminary data.</text>
</comment>
<evidence type="ECO:0000256" key="3">
    <source>
        <dbReference type="ARBA" id="ARBA00024013"/>
    </source>
</evidence>
<accession>A0A178W4I2</accession>
<organism evidence="6 7">
    <name type="scientific">Arabidopsis thaliana</name>
    <name type="common">Mouse-ear cress</name>
    <dbReference type="NCBI Taxonomy" id="3702"/>
    <lineage>
        <taxon>Eukaryota</taxon>
        <taxon>Viridiplantae</taxon>
        <taxon>Streptophyta</taxon>
        <taxon>Embryophyta</taxon>
        <taxon>Tracheophyta</taxon>
        <taxon>Spermatophyta</taxon>
        <taxon>Magnoliopsida</taxon>
        <taxon>eudicotyledons</taxon>
        <taxon>Gunneridae</taxon>
        <taxon>Pentapetalae</taxon>
        <taxon>rosids</taxon>
        <taxon>malvids</taxon>
        <taxon>Brassicales</taxon>
        <taxon>Brassicaceae</taxon>
        <taxon>Camelineae</taxon>
        <taxon>Arabidopsis</taxon>
    </lineage>
</organism>
<evidence type="ECO:0000259" key="5">
    <source>
        <dbReference type="Pfam" id="PF25282"/>
    </source>
</evidence>
<dbReference type="InterPro" id="IPR039910">
    <property type="entry name" value="D15-like"/>
</dbReference>
<dbReference type="GO" id="GO:0009707">
    <property type="term" value="C:chloroplast outer membrane"/>
    <property type="evidence" value="ECO:0007669"/>
    <property type="project" value="UniProtKB-SubCell"/>
</dbReference>
<evidence type="ECO:0000313" key="6">
    <source>
        <dbReference type="EMBL" id="OAP12022.1"/>
    </source>
</evidence>
<evidence type="ECO:0000313" key="7">
    <source>
        <dbReference type="Proteomes" id="UP000078284"/>
    </source>
</evidence>
<evidence type="ECO:0000256" key="2">
    <source>
        <dbReference type="ARBA" id="ARBA00023136"/>
    </source>
</evidence>
<keyword evidence="2" id="KW-0472">Membrane</keyword>
<dbReference type="AlphaFoldDB" id="A0A178W4I2"/>
<name>A0A178W4I2_ARATH</name>
<reference evidence="7" key="1">
    <citation type="journal article" date="2016" name="Proc. Natl. Acad. Sci. U.S.A.">
        <title>Chromosome-level assembly of Arabidopsis thaliana Ler reveals the extent of translocation and inversion polymorphisms.</title>
        <authorList>
            <person name="Zapata L."/>
            <person name="Ding J."/>
            <person name="Willing E.M."/>
            <person name="Hartwig B."/>
            <person name="Bezdan D."/>
            <person name="Jiao W.B."/>
            <person name="Patel V."/>
            <person name="Velikkakam James G."/>
            <person name="Koornneef M."/>
            <person name="Ossowski S."/>
            <person name="Schneeberger K."/>
        </authorList>
    </citation>
    <scope>NUCLEOTIDE SEQUENCE [LARGE SCALE GENOMIC DNA]</scope>
    <source>
        <strain evidence="7">cv. Landsberg erecta</strain>
    </source>
</reference>
<dbReference type="PANTHER" id="PTHR12815">
    <property type="entry name" value="SORTING AND ASSEMBLY MACHINERY SAMM50 PROTEIN FAMILY MEMBER"/>
    <property type="match status" value="1"/>
</dbReference>
<proteinExistence type="predicted"/>
<keyword evidence="1" id="KW-1002">Plastid outer membrane</keyword>
<dbReference type="Gene3D" id="2.40.160.50">
    <property type="entry name" value="membrane protein fhac: a member of the omp85/tpsb transporter family"/>
    <property type="match status" value="1"/>
</dbReference>
<dbReference type="EMBL" id="LUHQ01000001">
    <property type="protein sequence ID" value="OAP12022.1"/>
    <property type="molecule type" value="Genomic_DNA"/>
</dbReference>
<dbReference type="Proteomes" id="UP000078284">
    <property type="component" value="Chromosome 1"/>
</dbReference>
<keyword evidence="1" id="KW-0934">Plastid</keyword>
<protein>
    <submittedName>
        <fullName evidence="6">TOC75-I</fullName>
    </submittedName>
</protein>
<evidence type="ECO:0000259" key="4">
    <source>
        <dbReference type="Pfam" id="PF01103"/>
    </source>
</evidence>
<evidence type="ECO:0000256" key="1">
    <source>
        <dbReference type="ARBA" id="ARBA00022805"/>
    </source>
</evidence>
<dbReference type="Pfam" id="PF25282">
    <property type="entry name" value="POTRA1_3_Toc75"/>
    <property type="match status" value="1"/>
</dbReference>
<gene>
    <name evidence="6" type="ordered locus">AXX17_At1g36630</name>
</gene>
<dbReference type="ExpressionAtlas" id="A0A178W4I2">
    <property type="expression patterns" value="baseline and differential"/>
</dbReference>
<comment type="subcellular location">
    <subcellularLocation>
        <location evidence="3">Plastid</location>
        <location evidence="3">Chloroplast outer membrane</location>
    </subcellularLocation>
</comment>
<dbReference type="Pfam" id="PF01103">
    <property type="entry name" value="Omp85"/>
    <property type="match status" value="1"/>
</dbReference>
<feature type="domain" description="Bacterial surface antigen (D15)" evidence="4">
    <location>
        <begin position="163"/>
        <end position="425"/>
    </location>
</feature>
<dbReference type="InterPro" id="IPR000184">
    <property type="entry name" value="Bac_surfAg_D15"/>
</dbReference>